<accession>A0A8J4QG77</accession>
<dbReference type="InterPro" id="IPR012677">
    <property type="entry name" value="Nucleotide-bd_a/b_plait_sf"/>
</dbReference>
<dbReference type="FunFam" id="3.30.70.330:FF:000698">
    <property type="entry name" value="33 kDa ribonucleoprotein, chloroplastic"/>
    <property type="match status" value="1"/>
</dbReference>
<keyword evidence="5" id="KW-0677">Repeat</keyword>
<comment type="caution">
    <text evidence="11">The sequence shown here is derived from an EMBL/GenBank/DDBJ whole genome shotgun (WGS) entry which is preliminary data.</text>
</comment>
<feature type="domain" description="RRM" evidence="10">
    <location>
        <begin position="223"/>
        <end position="301"/>
    </location>
</feature>
<dbReference type="GO" id="GO:0003729">
    <property type="term" value="F:mRNA binding"/>
    <property type="evidence" value="ECO:0007669"/>
    <property type="project" value="TreeGrafter"/>
</dbReference>
<evidence type="ECO:0000256" key="3">
    <source>
        <dbReference type="ARBA" id="ARBA00022640"/>
    </source>
</evidence>
<dbReference type="PANTHER" id="PTHR48025">
    <property type="entry name" value="OS02G0815200 PROTEIN"/>
    <property type="match status" value="1"/>
</dbReference>
<dbReference type="PROSITE" id="PS50102">
    <property type="entry name" value="RRM"/>
    <property type="match status" value="2"/>
</dbReference>
<evidence type="ECO:0000256" key="7">
    <source>
        <dbReference type="ARBA" id="ARBA00023274"/>
    </source>
</evidence>
<dbReference type="GO" id="GO:1901259">
    <property type="term" value="P:chloroplast rRNA processing"/>
    <property type="evidence" value="ECO:0007669"/>
    <property type="project" value="TreeGrafter"/>
</dbReference>
<dbReference type="CDD" id="cd21608">
    <property type="entry name" value="RRM2_NsCP33_like"/>
    <property type="match status" value="1"/>
</dbReference>
<dbReference type="InterPro" id="IPR048289">
    <property type="entry name" value="RRM2_NsCP33-like"/>
</dbReference>
<evidence type="ECO:0000256" key="6">
    <source>
        <dbReference type="ARBA" id="ARBA00022884"/>
    </source>
</evidence>
<dbReference type="Pfam" id="PF00076">
    <property type="entry name" value="RRM_1"/>
    <property type="match status" value="2"/>
</dbReference>
<dbReference type="SMART" id="SM00360">
    <property type="entry name" value="RRM"/>
    <property type="match status" value="2"/>
</dbReference>
<reference evidence="11" key="1">
    <citation type="submission" date="2020-03" db="EMBL/GenBank/DDBJ databases">
        <title>Castanea mollissima Vanexum genome sequencing.</title>
        <authorList>
            <person name="Staton M."/>
        </authorList>
    </citation>
    <scope>NUCLEOTIDE SEQUENCE</scope>
    <source>
        <tissue evidence="11">Leaf</tissue>
    </source>
</reference>
<keyword evidence="12" id="KW-1185">Reference proteome</keyword>
<dbReference type="InterPro" id="IPR035979">
    <property type="entry name" value="RBD_domain_sf"/>
</dbReference>
<dbReference type="GO" id="GO:1990904">
    <property type="term" value="C:ribonucleoprotein complex"/>
    <property type="evidence" value="ECO:0007669"/>
    <property type="project" value="UniProtKB-KW"/>
</dbReference>
<keyword evidence="6 8" id="KW-0694">RNA-binding</keyword>
<protein>
    <recommendedName>
        <fullName evidence="10">RRM domain-containing protein</fullName>
    </recommendedName>
</protein>
<evidence type="ECO:0000256" key="1">
    <source>
        <dbReference type="ARBA" id="ARBA00004229"/>
    </source>
</evidence>
<dbReference type="OrthoDB" id="439808at2759"/>
<dbReference type="PANTHER" id="PTHR48025:SF11">
    <property type="entry name" value="RNA-BINDING PROTEIN CP33, CHLOROPLASTIC"/>
    <property type="match status" value="1"/>
</dbReference>
<keyword evidence="7" id="KW-0687">Ribonucleoprotein</keyword>
<evidence type="ECO:0000256" key="5">
    <source>
        <dbReference type="ARBA" id="ARBA00022737"/>
    </source>
</evidence>
<dbReference type="GO" id="GO:0006397">
    <property type="term" value="P:mRNA processing"/>
    <property type="evidence" value="ECO:0007669"/>
    <property type="project" value="UniProtKB-KW"/>
</dbReference>
<dbReference type="InterPro" id="IPR050502">
    <property type="entry name" value="Euk_RNA-bind_prot"/>
</dbReference>
<feature type="domain" description="RRM" evidence="10">
    <location>
        <begin position="120"/>
        <end position="198"/>
    </location>
</feature>
<gene>
    <name evidence="11" type="ORF">CMV_026925</name>
</gene>
<evidence type="ECO:0000259" key="10">
    <source>
        <dbReference type="PROSITE" id="PS50102"/>
    </source>
</evidence>
<dbReference type="Proteomes" id="UP000737018">
    <property type="component" value="Unassembled WGS sequence"/>
</dbReference>
<feature type="region of interest" description="Disordered" evidence="9">
    <location>
        <begin position="79"/>
        <end position="117"/>
    </location>
</feature>
<evidence type="ECO:0000313" key="11">
    <source>
        <dbReference type="EMBL" id="KAF3946854.1"/>
    </source>
</evidence>
<dbReference type="Gene3D" id="3.30.70.330">
    <property type="match status" value="2"/>
</dbReference>
<name>A0A8J4QG77_9ROSI</name>
<proteinExistence type="predicted"/>
<keyword evidence="4" id="KW-0507">mRNA processing</keyword>
<evidence type="ECO:0000256" key="8">
    <source>
        <dbReference type="PROSITE-ProRule" id="PRU00176"/>
    </source>
</evidence>
<evidence type="ECO:0000256" key="4">
    <source>
        <dbReference type="ARBA" id="ARBA00022664"/>
    </source>
</evidence>
<evidence type="ECO:0000256" key="2">
    <source>
        <dbReference type="ARBA" id="ARBA00022528"/>
    </source>
</evidence>
<sequence>MSASSLFSMAAATTTASSSSLCNNLSFPHSPIPTHTHTHFPSKPKPLKPLNLKTHLYNFPPLPLISLPHFHRAVASFDDLETEKESQSTEQQDPEAEFSENQEEEEEEGEQKVFGSNEERRLYVGNLPYSMTSAQLAEIFEQAGHVVSVEVVYDRVTDRSRGFAFVSMGSVEEAKEAIRMFDGSQVGGRIVKVNFPEVPKGGEREVMGPKVWGSNRSYIDSPHKIYAGNLGWGLTSQGLRDAFADQRGLLSAKVIYQRDTGRSRGFGFVSFETAEDAESALGSMNGVEVEGRPLRLNMAAQRAQSASPPVVERDVENNLDSSDLLSSINS</sequence>
<evidence type="ECO:0000256" key="9">
    <source>
        <dbReference type="SAM" id="MobiDB-lite"/>
    </source>
</evidence>
<dbReference type="GO" id="GO:0009535">
    <property type="term" value="C:chloroplast thylakoid membrane"/>
    <property type="evidence" value="ECO:0007669"/>
    <property type="project" value="TreeGrafter"/>
</dbReference>
<dbReference type="InterPro" id="IPR000504">
    <property type="entry name" value="RRM_dom"/>
</dbReference>
<dbReference type="SUPFAM" id="SSF54928">
    <property type="entry name" value="RNA-binding domain, RBD"/>
    <property type="match status" value="1"/>
</dbReference>
<dbReference type="CDD" id="cd21609">
    <property type="entry name" value="RRM1_PSRP2_like"/>
    <property type="match status" value="1"/>
</dbReference>
<keyword evidence="2" id="KW-0150">Chloroplast</keyword>
<dbReference type="EMBL" id="JRKL02008517">
    <property type="protein sequence ID" value="KAF3946854.1"/>
    <property type="molecule type" value="Genomic_DNA"/>
</dbReference>
<evidence type="ECO:0000313" key="12">
    <source>
        <dbReference type="Proteomes" id="UP000737018"/>
    </source>
</evidence>
<organism evidence="11 12">
    <name type="scientific">Castanea mollissima</name>
    <name type="common">Chinese chestnut</name>
    <dbReference type="NCBI Taxonomy" id="60419"/>
    <lineage>
        <taxon>Eukaryota</taxon>
        <taxon>Viridiplantae</taxon>
        <taxon>Streptophyta</taxon>
        <taxon>Embryophyta</taxon>
        <taxon>Tracheophyta</taxon>
        <taxon>Spermatophyta</taxon>
        <taxon>Magnoliopsida</taxon>
        <taxon>eudicotyledons</taxon>
        <taxon>Gunneridae</taxon>
        <taxon>Pentapetalae</taxon>
        <taxon>rosids</taxon>
        <taxon>fabids</taxon>
        <taxon>Fagales</taxon>
        <taxon>Fagaceae</taxon>
        <taxon>Castanea</taxon>
    </lineage>
</organism>
<keyword evidence="3" id="KW-0934">Plastid</keyword>
<feature type="compositionally biased region" description="Acidic residues" evidence="9">
    <location>
        <begin position="92"/>
        <end position="109"/>
    </location>
</feature>
<comment type="subcellular location">
    <subcellularLocation>
        <location evidence="1">Plastid</location>
        <location evidence="1">Chloroplast</location>
    </subcellularLocation>
</comment>
<dbReference type="AlphaFoldDB" id="A0A8J4QG77"/>